<dbReference type="OrthoDB" id="67547at2"/>
<dbReference type="Pfam" id="PF25991">
    <property type="entry name" value="KhtT_N"/>
    <property type="match status" value="1"/>
</dbReference>
<dbReference type="PROSITE" id="PS51202">
    <property type="entry name" value="RCK_C"/>
    <property type="match status" value="1"/>
</dbReference>
<keyword evidence="3" id="KW-1185">Reference proteome</keyword>
<dbReference type="PANTHER" id="PTHR30445:SF8">
    <property type="entry name" value="K(+)_H(+) ANTIPORTER SUBUNIT KHTT"/>
    <property type="match status" value="1"/>
</dbReference>
<dbReference type="EMBL" id="SMRT01000003">
    <property type="protein sequence ID" value="TDF98636.1"/>
    <property type="molecule type" value="Genomic_DNA"/>
</dbReference>
<dbReference type="PIRSF" id="PIRSF005028">
    <property type="entry name" value="KhtT"/>
    <property type="match status" value="1"/>
</dbReference>
<dbReference type="InterPro" id="IPR036721">
    <property type="entry name" value="RCK_C_sf"/>
</dbReference>
<dbReference type="GO" id="GO:0008324">
    <property type="term" value="F:monoatomic cation transmembrane transporter activity"/>
    <property type="evidence" value="ECO:0007669"/>
    <property type="project" value="InterPro"/>
</dbReference>
<dbReference type="InterPro" id="IPR026278">
    <property type="entry name" value="KhtT"/>
</dbReference>
<dbReference type="InterPro" id="IPR006037">
    <property type="entry name" value="RCK_C"/>
</dbReference>
<evidence type="ECO:0000259" key="1">
    <source>
        <dbReference type="PROSITE" id="PS51202"/>
    </source>
</evidence>
<proteinExistence type="predicted"/>
<dbReference type="GO" id="GO:0006813">
    <property type="term" value="P:potassium ion transport"/>
    <property type="evidence" value="ECO:0007669"/>
    <property type="project" value="InterPro"/>
</dbReference>
<dbReference type="InterPro" id="IPR050144">
    <property type="entry name" value="AAE_transporter"/>
</dbReference>
<comment type="caution">
    <text evidence="2">The sequence shown here is derived from an EMBL/GenBank/DDBJ whole genome shotgun (WGS) entry which is preliminary data.</text>
</comment>
<organism evidence="2 3">
    <name type="scientific">Paenibacillus piri</name>
    <dbReference type="NCBI Taxonomy" id="2547395"/>
    <lineage>
        <taxon>Bacteria</taxon>
        <taxon>Bacillati</taxon>
        <taxon>Bacillota</taxon>
        <taxon>Bacilli</taxon>
        <taxon>Bacillales</taxon>
        <taxon>Paenibacillaceae</taxon>
        <taxon>Paenibacillus</taxon>
    </lineage>
</organism>
<dbReference type="PANTHER" id="PTHR30445">
    <property type="entry name" value="K(+)_H(+) ANTIPORTER SUBUNIT KHTT"/>
    <property type="match status" value="1"/>
</dbReference>
<dbReference type="InterPro" id="IPR058776">
    <property type="entry name" value="KhtT-like_N"/>
</dbReference>
<dbReference type="Gene3D" id="3.30.70.1450">
    <property type="entry name" value="Regulator of K+ conductance, C-terminal domain"/>
    <property type="match status" value="1"/>
</dbReference>
<dbReference type="Proteomes" id="UP000295636">
    <property type="component" value="Unassembled WGS sequence"/>
</dbReference>
<accession>A0A4R5KSN9</accession>
<name>A0A4R5KSN9_9BACL</name>
<evidence type="ECO:0000313" key="2">
    <source>
        <dbReference type="EMBL" id="TDF98636.1"/>
    </source>
</evidence>
<dbReference type="AlphaFoldDB" id="A0A4R5KSN9"/>
<gene>
    <name evidence="2" type="ORF">E1757_08830</name>
</gene>
<dbReference type="Pfam" id="PF02080">
    <property type="entry name" value="TrkA_C"/>
    <property type="match status" value="1"/>
</dbReference>
<feature type="domain" description="RCK C-terminal" evidence="1">
    <location>
        <begin position="76"/>
        <end position="160"/>
    </location>
</feature>
<dbReference type="RefSeq" id="WP_133226874.1">
    <property type="nucleotide sequence ID" value="NZ_SMRT01000003.1"/>
</dbReference>
<reference evidence="2 3" key="1">
    <citation type="submission" date="2019-03" db="EMBL/GenBank/DDBJ databases">
        <title>This is whole genome sequence of Paenibacillus sp MS74 strain.</title>
        <authorList>
            <person name="Trinh H.N."/>
        </authorList>
    </citation>
    <scope>NUCLEOTIDE SEQUENCE [LARGE SCALE GENOMIC DNA]</scope>
    <source>
        <strain evidence="2 3">MS74</strain>
    </source>
</reference>
<evidence type="ECO:0000313" key="3">
    <source>
        <dbReference type="Proteomes" id="UP000295636"/>
    </source>
</evidence>
<sequence length="170" mass="19007">MSIREIELPGIGKKFQITTRGGDKLVIVIHDDGRRECYHFDSADGEDSLSMITLDDDEARMVAAIIGGMNYKPKALESIEVALDDLVIEWYRIEPHYKCVGRSIGELKVRQNTGTTIIAVIEKHRKQINPGPETVLSAETTLVVAGERSQQKHFKQILMNGCDADEPSRI</sequence>
<dbReference type="SUPFAM" id="SSF116726">
    <property type="entry name" value="TrkA C-terminal domain-like"/>
    <property type="match status" value="1"/>
</dbReference>
<protein>
    <submittedName>
        <fullName evidence="2">Potassium:proton antiporter</fullName>
    </submittedName>
</protein>